<name>A0A8B8PVI1_9MYRT</name>
<dbReference type="GO" id="GO:0004861">
    <property type="term" value="F:cyclin-dependent protein serine/threonine kinase inhibitor activity"/>
    <property type="evidence" value="ECO:0007669"/>
    <property type="project" value="InterPro"/>
</dbReference>
<evidence type="ECO:0000256" key="4">
    <source>
        <dbReference type="ARBA" id="ARBA00023306"/>
    </source>
</evidence>
<proteinExistence type="inferred from homology"/>
<dbReference type="InterPro" id="IPR044275">
    <property type="entry name" value="KRP"/>
</dbReference>
<reference evidence="7" key="1">
    <citation type="submission" date="2025-08" db="UniProtKB">
        <authorList>
            <consortium name="RefSeq"/>
        </authorList>
    </citation>
    <scope>IDENTIFICATION</scope>
    <source>
        <tissue evidence="7">Leaf</tissue>
    </source>
</reference>
<gene>
    <name evidence="7" type="primary">LOC115746943</name>
</gene>
<keyword evidence="4" id="KW-0131">Cell cycle</keyword>
<feature type="domain" description="Cyclin-dependent kinase inhibitor" evidence="5">
    <location>
        <begin position="50"/>
        <end position="89"/>
    </location>
</feature>
<evidence type="ECO:0000259" key="5">
    <source>
        <dbReference type="Pfam" id="PF02234"/>
    </source>
</evidence>
<organism evidence="6 7">
    <name type="scientific">Rhodamnia argentea</name>
    <dbReference type="NCBI Taxonomy" id="178133"/>
    <lineage>
        <taxon>Eukaryota</taxon>
        <taxon>Viridiplantae</taxon>
        <taxon>Streptophyta</taxon>
        <taxon>Embryophyta</taxon>
        <taxon>Tracheophyta</taxon>
        <taxon>Spermatophyta</taxon>
        <taxon>Magnoliopsida</taxon>
        <taxon>eudicotyledons</taxon>
        <taxon>Gunneridae</taxon>
        <taxon>Pentapetalae</taxon>
        <taxon>rosids</taxon>
        <taxon>malvids</taxon>
        <taxon>Myrtales</taxon>
        <taxon>Myrtaceae</taxon>
        <taxon>Myrtoideae</taxon>
        <taxon>Myrteae</taxon>
        <taxon>Australasian group</taxon>
        <taxon>Rhodamnia</taxon>
    </lineage>
</organism>
<comment type="similarity">
    <text evidence="2">Belongs to the CDI family. ICK/KRP subfamily.</text>
</comment>
<protein>
    <submittedName>
        <fullName evidence="7">Cyclin-dependent kinase inhibitor 1-like</fullName>
    </submittedName>
</protein>
<comment type="subcellular location">
    <subcellularLocation>
        <location evidence="1">Nucleus</location>
        <location evidence="1">Nucleoplasm</location>
    </subcellularLocation>
</comment>
<dbReference type="GeneID" id="115746943"/>
<dbReference type="Gene3D" id="4.10.365.10">
    <property type="entry name" value="p27"/>
    <property type="match status" value="1"/>
</dbReference>
<dbReference type="InterPro" id="IPR003175">
    <property type="entry name" value="CDI_dom"/>
</dbReference>
<evidence type="ECO:0000256" key="3">
    <source>
        <dbReference type="ARBA" id="ARBA00023013"/>
    </source>
</evidence>
<keyword evidence="3 7" id="KW-0649">Protein kinase inhibitor</keyword>
<dbReference type="OrthoDB" id="1686479at2759"/>
<dbReference type="RefSeq" id="XP_030538789.1">
    <property type="nucleotide sequence ID" value="XM_030682929.2"/>
</dbReference>
<dbReference type="Proteomes" id="UP000827889">
    <property type="component" value="Chromosome 11"/>
</dbReference>
<sequence>MNQQHFWNSVDSTLRELLVLAEDMDIHRSKMEEAARDKPRATLAPALAASEIEEFFVAMEGKLLQYYKDKYNYDFVEDEPMGGRYEWHQIEALKTE</sequence>
<dbReference type="GO" id="GO:0051726">
    <property type="term" value="P:regulation of cell cycle"/>
    <property type="evidence" value="ECO:0007669"/>
    <property type="project" value="InterPro"/>
</dbReference>
<dbReference type="Pfam" id="PF02234">
    <property type="entry name" value="CDI"/>
    <property type="match status" value="1"/>
</dbReference>
<keyword evidence="6" id="KW-1185">Reference proteome</keyword>
<dbReference type="GO" id="GO:0005654">
    <property type="term" value="C:nucleoplasm"/>
    <property type="evidence" value="ECO:0007669"/>
    <property type="project" value="UniProtKB-SubCell"/>
</dbReference>
<dbReference type="KEGG" id="rarg:115746943"/>
<dbReference type="AlphaFoldDB" id="A0A8B8PVI1"/>
<dbReference type="PANTHER" id="PTHR46776">
    <property type="entry name" value="CYCLIN-DEPENDENT KINASE INHIBITOR 4-RELATED"/>
    <property type="match status" value="1"/>
</dbReference>
<evidence type="ECO:0000313" key="6">
    <source>
        <dbReference type="Proteomes" id="UP000827889"/>
    </source>
</evidence>
<accession>A0A8B8PVI1</accession>
<evidence type="ECO:0000256" key="1">
    <source>
        <dbReference type="ARBA" id="ARBA00004642"/>
    </source>
</evidence>
<dbReference type="InterPro" id="IPR044898">
    <property type="entry name" value="CDI_dom_sf"/>
</dbReference>
<evidence type="ECO:0000256" key="2">
    <source>
        <dbReference type="ARBA" id="ARBA00010274"/>
    </source>
</evidence>
<evidence type="ECO:0000313" key="7">
    <source>
        <dbReference type="RefSeq" id="XP_030538789.1"/>
    </source>
</evidence>